<dbReference type="InterPro" id="IPR010131">
    <property type="entry name" value="MdtP/NodT-like"/>
</dbReference>
<gene>
    <name evidence="3" type="ORF">DI555_03685</name>
</gene>
<evidence type="ECO:0000256" key="1">
    <source>
        <dbReference type="ARBA" id="ARBA00007613"/>
    </source>
</evidence>
<reference evidence="3 4" key="1">
    <citation type="submission" date="2017-08" db="EMBL/GenBank/DDBJ databases">
        <title>Infants hospitalized years apart are colonized by the same room-sourced microbial strains.</title>
        <authorList>
            <person name="Brooks B."/>
            <person name="Olm M.R."/>
            <person name="Firek B.A."/>
            <person name="Baker R."/>
            <person name="Thomas B.C."/>
            <person name="Morowitz M.J."/>
            <person name="Banfield J.F."/>
        </authorList>
    </citation>
    <scope>NUCLEOTIDE SEQUENCE [LARGE SCALE GENOMIC DNA]</scope>
    <source>
        <strain evidence="3">S2_005_002_R2_33</strain>
    </source>
</reference>
<proteinExistence type="inferred from homology"/>
<organism evidence="3 4">
    <name type="scientific">Novosphingobium pentaromativorans</name>
    <dbReference type="NCBI Taxonomy" id="205844"/>
    <lineage>
        <taxon>Bacteria</taxon>
        <taxon>Pseudomonadati</taxon>
        <taxon>Pseudomonadota</taxon>
        <taxon>Alphaproteobacteria</taxon>
        <taxon>Sphingomonadales</taxon>
        <taxon>Sphingomonadaceae</taxon>
        <taxon>Novosphingobium</taxon>
    </lineage>
</organism>
<feature type="chain" id="PRO_5016024275" evidence="2">
    <location>
        <begin position="28"/>
        <end position="483"/>
    </location>
</feature>
<accession>A0A2W5QP80</accession>
<dbReference type="EMBL" id="QFPX01000003">
    <property type="protein sequence ID" value="PZQ56473.1"/>
    <property type="molecule type" value="Genomic_DNA"/>
</dbReference>
<name>A0A2W5QP80_9SPHN</name>
<dbReference type="AlphaFoldDB" id="A0A2W5QP80"/>
<dbReference type="Proteomes" id="UP000249082">
    <property type="component" value="Unassembled WGS sequence"/>
</dbReference>
<dbReference type="Pfam" id="PF02321">
    <property type="entry name" value="OEP"/>
    <property type="match status" value="1"/>
</dbReference>
<sequence>MRSKRLFASLLLGPVLGAVLCAPLAPAAAQQIAPLPRPAPVDAPELQLDDLLANSARQSPQIIEALARTRAADAKRLTAEGAFDTVFSAEGGSRLIGYYGGTYADSEVSRPLENWGGRLYGGYRVSSARFPVYEDKKYTNEFGEIRAGAVFALLRDRMIDDRRFGRVTADADRAVADAERQMVAIGVQRKALDAYLNWVATGERLKVYRHLLDLAQERQRGLDRAYKAGLRPRIVLTENDQMVLRRQAMVVQSEQAMASAANVLSLYWRDAEGRPTIPRREQLPAALPAPVLTAMPQDVQRPDLLVAELKTRLVQDRLALDRNALLPRLDLNMEVARDIGEIGPGGASRSGNDVRFGIKFSVPLEQRAARGKLMQTEAELDANRTRAQWLDEQIRAEVDGIGIALDAAVQLIALSEQEKQRADAMAVAERRRFDMGASDLFLVNTREETAANVALGLLDVRLKRIAASADLAAASGDSGALGL</sequence>
<evidence type="ECO:0000313" key="4">
    <source>
        <dbReference type="Proteomes" id="UP000249082"/>
    </source>
</evidence>
<dbReference type="PANTHER" id="PTHR30203:SF24">
    <property type="entry name" value="BLR4935 PROTEIN"/>
    <property type="match status" value="1"/>
</dbReference>
<comment type="caution">
    <text evidence="3">The sequence shown here is derived from an EMBL/GenBank/DDBJ whole genome shotgun (WGS) entry which is preliminary data.</text>
</comment>
<evidence type="ECO:0000256" key="2">
    <source>
        <dbReference type="SAM" id="SignalP"/>
    </source>
</evidence>
<comment type="similarity">
    <text evidence="1">Belongs to the outer membrane factor (OMF) (TC 1.B.17) family.</text>
</comment>
<feature type="signal peptide" evidence="2">
    <location>
        <begin position="1"/>
        <end position="27"/>
    </location>
</feature>
<evidence type="ECO:0000313" key="3">
    <source>
        <dbReference type="EMBL" id="PZQ56473.1"/>
    </source>
</evidence>
<dbReference type="Gene3D" id="1.20.1600.10">
    <property type="entry name" value="Outer membrane efflux proteins (OEP)"/>
    <property type="match status" value="1"/>
</dbReference>
<dbReference type="InterPro" id="IPR003423">
    <property type="entry name" value="OMP_efflux"/>
</dbReference>
<dbReference type="GO" id="GO:0015562">
    <property type="term" value="F:efflux transmembrane transporter activity"/>
    <property type="evidence" value="ECO:0007669"/>
    <property type="project" value="InterPro"/>
</dbReference>
<dbReference type="SUPFAM" id="SSF56954">
    <property type="entry name" value="Outer membrane efflux proteins (OEP)"/>
    <property type="match status" value="1"/>
</dbReference>
<keyword evidence="2" id="KW-0732">Signal</keyword>
<protein>
    <submittedName>
        <fullName evidence="3">TolC family protein</fullName>
    </submittedName>
</protein>
<dbReference type="PANTHER" id="PTHR30203">
    <property type="entry name" value="OUTER MEMBRANE CATION EFFLUX PROTEIN"/>
    <property type="match status" value="1"/>
</dbReference>